<dbReference type="PANTHER" id="PTHR35807">
    <property type="entry name" value="TRANSCRIPTIONAL REGULATOR REDD-RELATED"/>
    <property type="match status" value="1"/>
</dbReference>
<keyword evidence="3 5" id="KW-0238">DNA-binding</keyword>
<gene>
    <name evidence="7" type="ORF">LX83_004516</name>
</gene>
<sequence length="920" mass="98949">MPVSVTFELLGDIQAHVAGEPIDLGHARQRSVLAALLVEPNRSLPLDLLIERVWGDRAPRQARNTLYGYLYRLRQAFAGVAGVRIDRTPGGYLLPVDEHAVDLHRFRLVVKRAQAEPDEQALDSLERALALWRGQALGGADGPWAQSVRRALDQERWTALLQRNDIALRLGRHTALLAELSALADENPLDERLAGQLILALYQCGRQGDALTHYQSVRRRLAEELGADPGPGLRELHQRVLAGELTAPATARIGTPTPRQLPAAPRLFVGRTDELARIDKVLASGHAPPPVLAVVGSGGTGKTALVLHWAHRAVDRFPDGQLHADLRGFDPAGPPVSPAAVVRGFLDALGVPADSAPADQDGQVALYRSLLAGKRLLVVLDNARDTDQVLPLLPGSPTCTVLVTSRQRLTGLAATHGVPTLALDVLTDAEARDLLVGHLGEQRVRGEPGAVAHLLRWCAGLPLAVGIVAARAAVYPDFPLSALVEELSEDSGLDALDTGELSTSLRAVFAASYRALPPEAAEAFALLGVAPGPDIGVPAAAALLGVPVPRLRGLVRHLETGHLVRQHVPGRYRMHDLVRVYAVERARADHADSAEAGLRRVIDFYVRFGRAAERVLYPYETPPAVGEPAGAVPDLPDDTAALAWLTAEYAGVLAAQQAAARRGWHPPVWQLAWALDTFQRRQGHLQQDQLAAWRAGLAAAERAGDAAACALAAWRLGAALARVGDLGGAADHLDLALAQSRASGDASGQANAHQSLAWVCEQRGEDTRALHHATSALEILRGLGVPMREAHALNQAGWYAARLNDLDRAARYCEAALELARRHGDRDAEARTLDSLGYLAHRAGRHDHAVERYEQALVGFVEVGATYDYVDTLQRLGDSHAAAGRGEQARAAWRTALSLLDEQHRTADAEQLRAKLARRR</sequence>
<dbReference type="PANTHER" id="PTHR35807:SF1">
    <property type="entry name" value="TRANSCRIPTIONAL REGULATOR REDD"/>
    <property type="match status" value="1"/>
</dbReference>
<dbReference type="SMART" id="SM00862">
    <property type="entry name" value="Trans_reg_C"/>
    <property type="match status" value="1"/>
</dbReference>
<dbReference type="InterPro" id="IPR001867">
    <property type="entry name" value="OmpR/PhoB-type_DNA-bd"/>
</dbReference>
<dbReference type="Pfam" id="PF13424">
    <property type="entry name" value="TPR_12"/>
    <property type="match status" value="1"/>
</dbReference>
<evidence type="ECO:0000313" key="8">
    <source>
        <dbReference type="Proteomes" id="UP001206128"/>
    </source>
</evidence>
<dbReference type="Proteomes" id="UP001206128">
    <property type="component" value="Unassembled WGS sequence"/>
</dbReference>
<dbReference type="InterPro" id="IPR005158">
    <property type="entry name" value="BTAD"/>
</dbReference>
<feature type="domain" description="OmpR/PhoB-type" evidence="6">
    <location>
        <begin position="1"/>
        <end position="96"/>
    </location>
</feature>
<dbReference type="InterPro" id="IPR019734">
    <property type="entry name" value="TPR_rpt"/>
</dbReference>
<dbReference type="InterPro" id="IPR027417">
    <property type="entry name" value="P-loop_NTPase"/>
</dbReference>
<keyword evidence="4" id="KW-0804">Transcription</keyword>
<evidence type="ECO:0000256" key="2">
    <source>
        <dbReference type="ARBA" id="ARBA00023015"/>
    </source>
</evidence>
<evidence type="ECO:0000259" key="6">
    <source>
        <dbReference type="PROSITE" id="PS51755"/>
    </source>
</evidence>
<evidence type="ECO:0000256" key="4">
    <source>
        <dbReference type="ARBA" id="ARBA00023163"/>
    </source>
</evidence>
<evidence type="ECO:0000256" key="5">
    <source>
        <dbReference type="PROSITE-ProRule" id="PRU01091"/>
    </source>
</evidence>
<accession>A0AAE3GH62</accession>
<dbReference type="Pfam" id="PF03704">
    <property type="entry name" value="BTAD"/>
    <property type="match status" value="1"/>
</dbReference>
<dbReference type="InterPro" id="IPR011990">
    <property type="entry name" value="TPR-like_helical_dom_sf"/>
</dbReference>
<dbReference type="InterPro" id="IPR036388">
    <property type="entry name" value="WH-like_DNA-bd_sf"/>
</dbReference>
<keyword evidence="8" id="KW-1185">Reference proteome</keyword>
<feature type="DNA-binding region" description="OmpR/PhoB-type" evidence="5">
    <location>
        <begin position="1"/>
        <end position="96"/>
    </location>
</feature>
<dbReference type="InterPro" id="IPR016032">
    <property type="entry name" value="Sig_transdc_resp-reg_C-effctor"/>
</dbReference>
<comment type="caution">
    <text evidence="7">The sequence shown here is derived from an EMBL/GenBank/DDBJ whole genome shotgun (WGS) entry which is preliminary data.</text>
</comment>
<dbReference type="PRINTS" id="PR00364">
    <property type="entry name" value="DISEASERSIST"/>
</dbReference>
<dbReference type="GO" id="GO:0003677">
    <property type="term" value="F:DNA binding"/>
    <property type="evidence" value="ECO:0007669"/>
    <property type="project" value="UniProtKB-UniRule"/>
</dbReference>
<name>A0AAE3GH62_9PSEU</name>
<dbReference type="Gene3D" id="3.40.50.300">
    <property type="entry name" value="P-loop containing nucleotide triphosphate hydrolases"/>
    <property type="match status" value="1"/>
</dbReference>
<organism evidence="7 8">
    <name type="scientific">Goodfellowiella coeruleoviolacea</name>
    <dbReference type="NCBI Taxonomy" id="334858"/>
    <lineage>
        <taxon>Bacteria</taxon>
        <taxon>Bacillati</taxon>
        <taxon>Actinomycetota</taxon>
        <taxon>Actinomycetes</taxon>
        <taxon>Pseudonocardiales</taxon>
        <taxon>Pseudonocardiaceae</taxon>
        <taxon>Goodfellowiella</taxon>
    </lineage>
</organism>
<protein>
    <submittedName>
        <fullName evidence="7">DNA-binding transcriptional activator of the SARP family</fullName>
    </submittedName>
</protein>
<dbReference type="PROSITE" id="PS51755">
    <property type="entry name" value="OMPR_PHOB"/>
    <property type="match status" value="1"/>
</dbReference>
<dbReference type="CDD" id="cd15831">
    <property type="entry name" value="BTAD"/>
    <property type="match status" value="1"/>
</dbReference>
<evidence type="ECO:0000313" key="7">
    <source>
        <dbReference type="EMBL" id="MCP2167643.1"/>
    </source>
</evidence>
<dbReference type="SUPFAM" id="SSF46894">
    <property type="entry name" value="C-terminal effector domain of the bipartite response regulators"/>
    <property type="match status" value="1"/>
</dbReference>
<dbReference type="EMBL" id="JAMTCK010000010">
    <property type="protein sequence ID" value="MCP2167643.1"/>
    <property type="molecule type" value="Genomic_DNA"/>
</dbReference>
<dbReference type="GO" id="GO:0006355">
    <property type="term" value="P:regulation of DNA-templated transcription"/>
    <property type="evidence" value="ECO:0007669"/>
    <property type="project" value="InterPro"/>
</dbReference>
<proteinExistence type="inferred from homology"/>
<dbReference type="SMART" id="SM00028">
    <property type="entry name" value="TPR"/>
    <property type="match status" value="5"/>
</dbReference>
<dbReference type="Gene3D" id="1.10.10.10">
    <property type="entry name" value="Winged helix-like DNA-binding domain superfamily/Winged helix DNA-binding domain"/>
    <property type="match status" value="1"/>
</dbReference>
<dbReference type="AlphaFoldDB" id="A0AAE3GH62"/>
<dbReference type="SUPFAM" id="SSF52540">
    <property type="entry name" value="P-loop containing nucleoside triphosphate hydrolases"/>
    <property type="match status" value="1"/>
</dbReference>
<dbReference type="GO" id="GO:0000160">
    <property type="term" value="P:phosphorelay signal transduction system"/>
    <property type="evidence" value="ECO:0007669"/>
    <property type="project" value="InterPro"/>
</dbReference>
<evidence type="ECO:0000256" key="1">
    <source>
        <dbReference type="ARBA" id="ARBA00005820"/>
    </source>
</evidence>
<dbReference type="SMART" id="SM01043">
    <property type="entry name" value="BTAD"/>
    <property type="match status" value="1"/>
</dbReference>
<dbReference type="SUPFAM" id="SSF48452">
    <property type="entry name" value="TPR-like"/>
    <property type="match status" value="3"/>
</dbReference>
<reference evidence="7" key="1">
    <citation type="submission" date="2022-06" db="EMBL/GenBank/DDBJ databases">
        <title>Genomic Encyclopedia of Archaeal and Bacterial Type Strains, Phase II (KMG-II): from individual species to whole genera.</title>
        <authorList>
            <person name="Goeker M."/>
        </authorList>
    </citation>
    <scope>NUCLEOTIDE SEQUENCE</scope>
    <source>
        <strain evidence="7">DSM 43935</strain>
    </source>
</reference>
<dbReference type="InterPro" id="IPR051677">
    <property type="entry name" value="AfsR-DnrI-RedD_regulator"/>
</dbReference>
<evidence type="ECO:0000256" key="3">
    <source>
        <dbReference type="ARBA" id="ARBA00023125"/>
    </source>
</evidence>
<dbReference type="GO" id="GO:0043531">
    <property type="term" value="F:ADP binding"/>
    <property type="evidence" value="ECO:0007669"/>
    <property type="project" value="InterPro"/>
</dbReference>
<comment type="similarity">
    <text evidence="1">Belongs to the AfsR/DnrI/RedD regulatory family.</text>
</comment>
<dbReference type="Gene3D" id="1.25.40.10">
    <property type="entry name" value="Tetratricopeptide repeat domain"/>
    <property type="match status" value="2"/>
</dbReference>
<keyword evidence="2" id="KW-0805">Transcription regulation</keyword>